<comment type="subcellular location">
    <subcellularLocation>
        <location evidence="2">Membrane</location>
        <topology evidence="2">Multi-pass membrane protein</topology>
    </subcellularLocation>
</comment>
<feature type="transmembrane region" description="Helical" evidence="11">
    <location>
        <begin position="120"/>
        <end position="138"/>
    </location>
</feature>
<evidence type="ECO:0000256" key="4">
    <source>
        <dbReference type="ARBA" id="ARBA00022617"/>
    </source>
</evidence>
<evidence type="ECO:0000259" key="12">
    <source>
        <dbReference type="PROSITE" id="PS50939"/>
    </source>
</evidence>
<evidence type="ECO:0000256" key="3">
    <source>
        <dbReference type="ARBA" id="ARBA00022448"/>
    </source>
</evidence>
<evidence type="ECO:0000256" key="9">
    <source>
        <dbReference type="ARBA" id="ARBA00023004"/>
    </source>
</evidence>
<evidence type="ECO:0000313" key="13">
    <source>
        <dbReference type="EMBL" id="POR37978.1"/>
    </source>
</evidence>
<dbReference type="OrthoDB" id="432881at2759"/>
<keyword evidence="9" id="KW-0408">Iron</keyword>
<evidence type="ECO:0000256" key="5">
    <source>
        <dbReference type="ARBA" id="ARBA00022692"/>
    </source>
</evidence>
<keyword evidence="6" id="KW-0479">Metal-binding</keyword>
<dbReference type="Proteomes" id="UP000237481">
    <property type="component" value="Unassembled WGS sequence"/>
</dbReference>
<evidence type="ECO:0000256" key="2">
    <source>
        <dbReference type="ARBA" id="ARBA00004141"/>
    </source>
</evidence>
<keyword evidence="8 11" id="KW-1133">Transmembrane helix</keyword>
<reference evidence="13 14" key="1">
    <citation type="submission" date="2018-01" db="EMBL/GenBank/DDBJ databases">
        <title>Harnessing the power of phylogenomics to disentangle the directionality and signatures of interkingdom host jumping in the parasitic fungal genus Tolypocladium.</title>
        <authorList>
            <person name="Quandt C.A."/>
            <person name="Patterson W."/>
            <person name="Spatafora J.W."/>
        </authorList>
    </citation>
    <scope>NUCLEOTIDE SEQUENCE [LARGE SCALE GENOMIC DNA]</scope>
    <source>
        <strain evidence="13 14">NRBC 100945</strain>
    </source>
</reference>
<dbReference type="PANTHER" id="PTHR15422:SF45">
    <property type="entry name" value="CYTOCHROME B561 DOMAIN-CONTAINING PROTEIN"/>
    <property type="match status" value="1"/>
</dbReference>
<dbReference type="SMART" id="SM00665">
    <property type="entry name" value="B561"/>
    <property type="match status" value="1"/>
</dbReference>
<keyword evidence="14" id="KW-1185">Reference proteome</keyword>
<dbReference type="InterPro" id="IPR006593">
    <property type="entry name" value="Cyt_b561/ferric_Rdtase_TM"/>
</dbReference>
<feature type="transmembrane region" description="Helical" evidence="11">
    <location>
        <begin position="76"/>
        <end position="99"/>
    </location>
</feature>
<feature type="transmembrane region" description="Helical" evidence="11">
    <location>
        <begin position="150"/>
        <end position="177"/>
    </location>
</feature>
<proteinExistence type="predicted"/>
<protein>
    <recommendedName>
        <fullName evidence="12">Cytochrome b561 domain-containing protein</fullName>
    </recommendedName>
</protein>
<comment type="cofactor">
    <cofactor evidence="1">
        <name>heme b</name>
        <dbReference type="ChEBI" id="CHEBI:60344"/>
    </cofactor>
</comment>
<organism evidence="13 14">
    <name type="scientific">Tolypocladium paradoxum</name>
    <dbReference type="NCBI Taxonomy" id="94208"/>
    <lineage>
        <taxon>Eukaryota</taxon>
        <taxon>Fungi</taxon>
        <taxon>Dikarya</taxon>
        <taxon>Ascomycota</taxon>
        <taxon>Pezizomycotina</taxon>
        <taxon>Sordariomycetes</taxon>
        <taxon>Hypocreomycetidae</taxon>
        <taxon>Hypocreales</taxon>
        <taxon>Ophiocordycipitaceae</taxon>
        <taxon>Tolypocladium</taxon>
    </lineage>
</organism>
<dbReference type="CDD" id="cd08761">
    <property type="entry name" value="Cyt_b561_CYB561D2_like"/>
    <property type="match status" value="1"/>
</dbReference>
<evidence type="ECO:0000256" key="10">
    <source>
        <dbReference type="ARBA" id="ARBA00023136"/>
    </source>
</evidence>
<evidence type="ECO:0000256" key="7">
    <source>
        <dbReference type="ARBA" id="ARBA00022982"/>
    </source>
</evidence>
<feature type="transmembrane region" description="Helical" evidence="11">
    <location>
        <begin position="189"/>
        <end position="208"/>
    </location>
</feature>
<evidence type="ECO:0000256" key="6">
    <source>
        <dbReference type="ARBA" id="ARBA00022723"/>
    </source>
</evidence>
<sequence>MASATGMPARPPAAAQVEGIDAGETEPLLGRPGDASQPEGASIWGNLTMGTAVIAQLGAFLLLLLVWANVFQQPLIFFSGHPLLQSLAVFTLIQSVLFLQPTNTAEQKRLGQRVHAGLNLVALLLLVAGIVVIEYNKYANRGPHFHSAHAYFGVITCVLLALQYLVGFTMWATPVLYGGDERARSVWKFHRILGYVTLFALLFTIVYATNTDYNMEVLKIQWWAVLFGTGLVLVGITARIQVQKLGIRVANRPPPAE</sequence>
<accession>A0A2S4L6D8</accession>
<keyword evidence="10 11" id="KW-0472">Membrane</keyword>
<feature type="domain" description="Cytochrome b561" evidence="12">
    <location>
        <begin position="45"/>
        <end position="243"/>
    </location>
</feature>
<evidence type="ECO:0000256" key="1">
    <source>
        <dbReference type="ARBA" id="ARBA00001970"/>
    </source>
</evidence>
<dbReference type="AlphaFoldDB" id="A0A2S4L6D8"/>
<keyword evidence="3" id="KW-0813">Transport</keyword>
<dbReference type="PANTHER" id="PTHR15422">
    <property type="entry name" value="OS05G0565100 PROTEIN"/>
    <property type="match status" value="1"/>
</dbReference>
<dbReference type="GO" id="GO:0140575">
    <property type="term" value="F:transmembrane monodehydroascorbate reductase activity"/>
    <property type="evidence" value="ECO:0007669"/>
    <property type="project" value="InterPro"/>
</dbReference>
<dbReference type="GO" id="GO:0016020">
    <property type="term" value="C:membrane"/>
    <property type="evidence" value="ECO:0007669"/>
    <property type="project" value="UniProtKB-SubCell"/>
</dbReference>
<evidence type="ECO:0000313" key="14">
    <source>
        <dbReference type="Proteomes" id="UP000237481"/>
    </source>
</evidence>
<comment type="caution">
    <text evidence="13">The sequence shown here is derived from an EMBL/GenBank/DDBJ whole genome shotgun (WGS) entry which is preliminary data.</text>
</comment>
<gene>
    <name evidence="13" type="ORF">TPAR_01817</name>
</gene>
<evidence type="ECO:0000256" key="11">
    <source>
        <dbReference type="SAM" id="Phobius"/>
    </source>
</evidence>
<dbReference type="GO" id="GO:0046872">
    <property type="term" value="F:metal ion binding"/>
    <property type="evidence" value="ECO:0007669"/>
    <property type="project" value="UniProtKB-KW"/>
</dbReference>
<dbReference type="Gene3D" id="1.20.120.1770">
    <property type="match status" value="1"/>
</dbReference>
<name>A0A2S4L6D8_9HYPO</name>
<dbReference type="PROSITE" id="PS50939">
    <property type="entry name" value="CYTOCHROME_B561"/>
    <property type="match status" value="1"/>
</dbReference>
<feature type="transmembrane region" description="Helical" evidence="11">
    <location>
        <begin position="220"/>
        <end position="238"/>
    </location>
</feature>
<keyword evidence="5 11" id="KW-0812">Transmembrane</keyword>
<dbReference type="InterPro" id="IPR045150">
    <property type="entry name" value="CYB561D1/2"/>
</dbReference>
<evidence type="ECO:0000256" key="8">
    <source>
        <dbReference type="ARBA" id="ARBA00022989"/>
    </source>
</evidence>
<keyword evidence="4" id="KW-0349">Heme</keyword>
<keyword evidence="7" id="KW-0249">Electron transport</keyword>
<feature type="transmembrane region" description="Helical" evidence="11">
    <location>
        <begin position="47"/>
        <end position="70"/>
    </location>
</feature>
<dbReference type="Pfam" id="PF03188">
    <property type="entry name" value="Cytochrom_B561"/>
    <property type="match status" value="1"/>
</dbReference>
<dbReference type="EMBL" id="PKSG01000184">
    <property type="protein sequence ID" value="POR37978.1"/>
    <property type="molecule type" value="Genomic_DNA"/>
</dbReference>